<dbReference type="Proteomes" id="UP000256388">
    <property type="component" value="Unassembled WGS sequence"/>
</dbReference>
<evidence type="ECO:0000256" key="1">
    <source>
        <dbReference type="SAM" id="Phobius"/>
    </source>
</evidence>
<keyword evidence="3" id="KW-1185">Reference proteome</keyword>
<name>A0A3E0AHM2_9CHLR</name>
<dbReference type="EMBL" id="QUMS01000001">
    <property type="protein sequence ID" value="REG11141.1"/>
    <property type="molecule type" value="Genomic_DNA"/>
</dbReference>
<feature type="transmembrane region" description="Helical" evidence="1">
    <location>
        <begin position="12"/>
        <end position="30"/>
    </location>
</feature>
<accession>A0A3E0AHM2</accession>
<reference evidence="2 3" key="1">
    <citation type="submission" date="2018-08" db="EMBL/GenBank/DDBJ databases">
        <title>Genomic Encyclopedia of Type Strains, Phase IV (KMG-IV): sequencing the most valuable type-strain genomes for metagenomic binning, comparative biology and taxonomic classification.</title>
        <authorList>
            <person name="Goeker M."/>
        </authorList>
    </citation>
    <scope>NUCLEOTIDE SEQUENCE [LARGE SCALE GENOMIC DNA]</scope>
    <source>
        <strain evidence="2 3">DSM 23923</strain>
    </source>
</reference>
<evidence type="ECO:0000313" key="3">
    <source>
        <dbReference type="Proteomes" id="UP000256388"/>
    </source>
</evidence>
<keyword evidence="1" id="KW-0812">Transmembrane</keyword>
<dbReference type="RefSeq" id="WP_116224281.1">
    <property type="nucleotide sequence ID" value="NZ_AP018437.1"/>
</dbReference>
<evidence type="ECO:0000313" key="2">
    <source>
        <dbReference type="EMBL" id="REG11141.1"/>
    </source>
</evidence>
<protein>
    <submittedName>
        <fullName evidence="2">Uncharacterized protein</fullName>
    </submittedName>
</protein>
<gene>
    <name evidence="2" type="ORF">DFR64_1018</name>
</gene>
<keyword evidence="1" id="KW-0472">Membrane</keyword>
<dbReference type="AlphaFoldDB" id="A0A3E0AHM2"/>
<organism evidence="2 3">
    <name type="scientific">Pelolinea submarina</name>
    <dbReference type="NCBI Taxonomy" id="913107"/>
    <lineage>
        <taxon>Bacteria</taxon>
        <taxon>Bacillati</taxon>
        <taxon>Chloroflexota</taxon>
        <taxon>Anaerolineae</taxon>
        <taxon>Anaerolineales</taxon>
        <taxon>Anaerolineaceae</taxon>
        <taxon>Pelolinea</taxon>
    </lineage>
</organism>
<sequence>MSCYEITDNVLNFLNLVAVIGLALGGFNIWKKQQILIEKHNLARELLKSVHLLRKRVEYLRSPFMSAGEIALGFKTFDDLPNDLDIRQKQDLGEVGAYFERWKGIAEIGSEFETLKVEARVVFGEEAENVFNGLDKIIRDIKIAIIMYADYKKALVYESIVPITDEQLKHYMKDLMQGYSAIDSEEDPIDKRLSKEIKDIEDFLQKFLKLRDNK</sequence>
<comment type="caution">
    <text evidence="2">The sequence shown here is derived from an EMBL/GenBank/DDBJ whole genome shotgun (WGS) entry which is preliminary data.</text>
</comment>
<proteinExistence type="predicted"/>
<keyword evidence="1" id="KW-1133">Transmembrane helix</keyword>